<evidence type="ECO:0000256" key="2">
    <source>
        <dbReference type="ARBA" id="ARBA00022730"/>
    </source>
</evidence>
<evidence type="ECO:0000313" key="8">
    <source>
        <dbReference type="EMBL" id="AKM82687.1"/>
    </source>
</evidence>
<evidence type="ECO:0000256" key="3">
    <source>
        <dbReference type="ARBA" id="ARBA00022884"/>
    </source>
</evidence>
<reference evidence="8 9" key="1">
    <citation type="journal article" date="2015" name="Nature">
        <title>rRNA introns, odd ribosomes, and small enigmatic genomes across a large radiation of phyla.</title>
        <authorList>
            <person name="Brown C.T."/>
            <person name="Hug L.A."/>
            <person name="Thomas B.C."/>
            <person name="Sharon I."/>
            <person name="Castelle C.J."/>
            <person name="Singh A."/>
            <person name="Wilkins M.J."/>
            <person name="Williams K.H."/>
            <person name="Banfield J.F."/>
        </authorList>
    </citation>
    <scope>NUCLEOTIDE SEQUENCE [LARGE SCALE GENOMIC DNA]</scope>
</reference>
<dbReference type="GO" id="GO:0003735">
    <property type="term" value="F:structural constituent of ribosome"/>
    <property type="evidence" value="ECO:0007669"/>
    <property type="project" value="InterPro"/>
</dbReference>
<dbReference type="NCBIfam" id="NF004363">
    <property type="entry name" value="PRK05738.2-4"/>
    <property type="match status" value="1"/>
</dbReference>
<comment type="similarity">
    <text evidence="1 6 7">Belongs to the universal ribosomal protein uL23 family.</text>
</comment>
<dbReference type="GO" id="GO:1990904">
    <property type="term" value="C:ribonucleoprotein complex"/>
    <property type="evidence" value="ECO:0007669"/>
    <property type="project" value="UniProtKB-KW"/>
</dbReference>
<dbReference type="Proteomes" id="UP000035648">
    <property type="component" value="Chromosome"/>
</dbReference>
<dbReference type="KEGG" id="bbgw:UT28_C0001G0910"/>
<keyword evidence="5 6" id="KW-0687">Ribonucleoprotein</keyword>
<evidence type="ECO:0000313" key="9">
    <source>
        <dbReference type="Proteomes" id="UP000035648"/>
    </source>
</evidence>
<dbReference type="Pfam" id="PF00276">
    <property type="entry name" value="Ribosomal_L23"/>
    <property type="match status" value="1"/>
</dbReference>
<dbReference type="GO" id="GO:0006412">
    <property type="term" value="P:translation"/>
    <property type="evidence" value="ECO:0007669"/>
    <property type="project" value="UniProtKB-UniRule"/>
</dbReference>
<keyword evidence="4 6" id="KW-0689">Ribosomal protein</keyword>
<gene>
    <name evidence="6" type="primary">rplW</name>
    <name evidence="8" type="ORF">UT28_C0001G0910</name>
</gene>
<keyword evidence="2 6" id="KW-0699">rRNA-binding</keyword>
<name>A0A0G4B6N7_9BACT</name>
<dbReference type="InterPro" id="IPR012678">
    <property type="entry name" value="Ribosomal_uL23/eL15/eS24_sf"/>
</dbReference>
<dbReference type="InterPro" id="IPR012677">
    <property type="entry name" value="Nucleotide-bd_a/b_plait_sf"/>
</dbReference>
<evidence type="ECO:0000256" key="6">
    <source>
        <dbReference type="HAMAP-Rule" id="MF_01369"/>
    </source>
</evidence>
<dbReference type="InterPro" id="IPR001014">
    <property type="entry name" value="Ribosomal_uL23_CS"/>
</dbReference>
<comment type="subunit">
    <text evidence="6">Part of the 50S ribosomal subunit. Contacts protein L29, and trigger factor when it is bound to the ribosome.</text>
</comment>
<evidence type="ECO:0000256" key="4">
    <source>
        <dbReference type="ARBA" id="ARBA00022980"/>
    </source>
</evidence>
<protein>
    <recommendedName>
        <fullName evidence="6">Large ribosomal subunit protein uL23</fullName>
    </recommendedName>
</protein>
<dbReference type="PATRIC" id="fig|1618337.4.peg.898"/>
<keyword evidence="3 6" id="KW-0694">RNA-binding</keyword>
<dbReference type="GO" id="GO:0019843">
    <property type="term" value="F:rRNA binding"/>
    <property type="evidence" value="ECO:0007669"/>
    <property type="project" value="UniProtKB-UniRule"/>
</dbReference>
<dbReference type="HAMAP" id="MF_01369_B">
    <property type="entry name" value="Ribosomal_uL23_B"/>
    <property type="match status" value="1"/>
</dbReference>
<dbReference type="EMBL" id="CP011213">
    <property type="protein sequence ID" value="AKM82687.1"/>
    <property type="molecule type" value="Genomic_DNA"/>
</dbReference>
<dbReference type="GO" id="GO:0005840">
    <property type="term" value="C:ribosome"/>
    <property type="evidence" value="ECO:0007669"/>
    <property type="project" value="UniProtKB-KW"/>
</dbReference>
<proteinExistence type="inferred from homology"/>
<dbReference type="InterPro" id="IPR013025">
    <property type="entry name" value="Ribosomal_uL23-like"/>
</dbReference>
<dbReference type="PROSITE" id="PS00050">
    <property type="entry name" value="RIBOSOMAL_L23"/>
    <property type="match status" value="1"/>
</dbReference>
<organism evidence="8 9">
    <name type="scientific">Berkelbacteria bacterium GW2011_GWE1_39_12</name>
    <dbReference type="NCBI Taxonomy" id="1618337"/>
    <lineage>
        <taxon>Bacteria</taxon>
        <taxon>Candidatus Berkelbacteria</taxon>
    </lineage>
</organism>
<sequence>MKVLIRPVITEKTMAGAADSKFVFEVMPNVNKHQITQTIEEIYKVNVIKININKYKPEEKLIRGRLKSRIHGEKRAIVTLKKGQKIEGFEIKE</sequence>
<dbReference type="AlphaFoldDB" id="A0A0G4B6N7"/>
<evidence type="ECO:0000256" key="7">
    <source>
        <dbReference type="RuleBase" id="RU003934"/>
    </source>
</evidence>
<dbReference type="SUPFAM" id="SSF54189">
    <property type="entry name" value="Ribosomal proteins S24e, L23 and L15e"/>
    <property type="match status" value="1"/>
</dbReference>
<dbReference type="Gene3D" id="3.30.70.330">
    <property type="match status" value="1"/>
</dbReference>
<comment type="function">
    <text evidence="6">One of the early assembly proteins it binds 23S rRNA. One of the proteins that surrounds the polypeptide exit tunnel on the outside of the ribosome. Forms the main docking site for trigger factor binding to the ribosome.</text>
</comment>
<dbReference type="STRING" id="1618337.UT28_C0001G0910"/>
<dbReference type="PANTHER" id="PTHR11620">
    <property type="entry name" value="60S RIBOSOMAL PROTEIN L23A"/>
    <property type="match status" value="1"/>
</dbReference>
<accession>A0A0G4B6N7</accession>
<evidence type="ECO:0000256" key="1">
    <source>
        <dbReference type="ARBA" id="ARBA00006700"/>
    </source>
</evidence>
<evidence type="ECO:0000256" key="5">
    <source>
        <dbReference type="ARBA" id="ARBA00023274"/>
    </source>
</evidence>